<organism evidence="2 3">
    <name type="scientific">Elephant endotheliotropic herpesvirus 5</name>
    <dbReference type="NCBI Taxonomy" id="768738"/>
    <lineage>
        <taxon>Viruses</taxon>
        <taxon>Duplodnaviria</taxon>
        <taxon>Heunggongvirae</taxon>
        <taxon>Peploviricota</taxon>
        <taxon>Herviviricetes</taxon>
        <taxon>Herpesvirales</taxon>
        <taxon>Orthoherpesviridae</taxon>
        <taxon>Betaherpesvirinae</taxon>
        <taxon>Proboscivirus</taxon>
    </lineage>
</organism>
<protein>
    <submittedName>
        <fullName evidence="2">Tegument protein UL88</fullName>
    </submittedName>
</protein>
<evidence type="ECO:0000256" key="1">
    <source>
        <dbReference type="ARBA" id="ARBA00007827"/>
    </source>
</evidence>
<name>A0A075CYH4_9BETA</name>
<evidence type="ECO:0000313" key="3">
    <source>
        <dbReference type="Proteomes" id="UP000152474"/>
    </source>
</evidence>
<reference evidence="2 3" key="1">
    <citation type="submission" date="2013-11" db="EMBL/GenBank/DDBJ databases">
        <title>Genome sequence of elephant endotheliotropic herpesvirus 5.</title>
        <authorList>
            <person name="Wilkie G.S."/>
            <person name="Davison A.J."/>
            <person name="Denk D."/>
            <person name="Kerr K."/>
            <person name="Redrobe S."/>
            <person name="Steinbach F."/>
            <person name="Dastjerdi A."/>
        </authorList>
    </citation>
    <scope>NUCLEOTIDE SEQUENCE [LARGE SCALE GENOMIC DNA]</scope>
    <source>
        <strain evidence="2 3">Vijay</strain>
    </source>
</reference>
<gene>
    <name evidence="2" type="primary">U59</name>
</gene>
<proteinExistence type="inferred from homology"/>
<dbReference type="InterPro" id="IPR007616">
    <property type="entry name" value="Herpes_U59/UL88"/>
</dbReference>
<evidence type="ECO:0000313" key="2">
    <source>
        <dbReference type="EMBL" id="AHC02855.1"/>
    </source>
</evidence>
<dbReference type="KEGG" id="vg:20098507"/>
<dbReference type="RefSeq" id="YP_009051990.1">
    <property type="nucleotide sequence ID" value="NC_024696.1"/>
</dbReference>
<dbReference type="Pfam" id="PF04529">
    <property type="entry name" value="Herpes_U59"/>
    <property type="match status" value="1"/>
</dbReference>
<dbReference type="Proteomes" id="UP000152474">
    <property type="component" value="Segment"/>
</dbReference>
<dbReference type="EMBL" id="KF921519">
    <property type="protein sequence ID" value="AHC02855.1"/>
    <property type="molecule type" value="Genomic_DNA"/>
</dbReference>
<dbReference type="OrthoDB" id="11079at10239"/>
<keyword evidence="3" id="KW-1185">Reference proteome</keyword>
<dbReference type="GeneID" id="20098507"/>
<accession>A0A075CYH4</accession>
<sequence length="356" mass="41195">MAVRPPRPLTVTGIQHNDKKRWSNGELWSDEKCYETFVFINQGLADLLGIRGDTVTIADISLYVNNGCHTNTPEITIFWKSNSSLLYLLSGVTYCYSIIISSGSLNNRVMNETPRLYLRDHVALSPLAWPDSLKIEKVSGTADKAPRYDVYAENFITRPNIHINGRLESLLSICFHLLSDPSKFPERNIDFNYFVRTAGQNSNPKFIHCNTPPQHQFLCHVAMMELGERNETNMVLNAMYVEIMWVSSPKCEFFVYTEFKHKLVTTCQLLNSIYHYYENLPKPNVPVDHVKSGQCVKTYFNCENLDVTVIAYGIYVLHKMIQTQDTKDLISYFQKYIRIEKHVTTGQLKRLLRMYY</sequence>
<comment type="similarity">
    <text evidence="1">Belongs to the herpesviridae U59/UL88 family.</text>
</comment>